<dbReference type="Pfam" id="PF13546">
    <property type="entry name" value="DDE_5"/>
    <property type="match status" value="1"/>
</dbReference>
<keyword evidence="2" id="KW-0540">Nuclease</keyword>
<dbReference type="InterPro" id="IPR038721">
    <property type="entry name" value="IS701-like_DDE_dom"/>
</dbReference>
<name>A0A1H3PA87_9PROT</name>
<dbReference type="RefSeq" id="WP_218132854.1">
    <property type="nucleotide sequence ID" value="NZ_FNOY01000092.1"/>
</dbReference>
<evidence type="ECO:0000259" key="1">
    <source>
        <dbReference type="Pfam" id="PF13546"/>
    </source>
</evidence>
<feature type="non-terminal residue" evidence="2">
    <location>
        <position position="184"/>
    </location>
</feature>
<dbReference type="GO" id="GO:0004519">
    <property type="term" value="F:endonuclease activity"/>
    <property type="evidence" value="ECO:0007669"/>
    <property type="project" value="UniProtKB-KW"/>
</dbReference>
<dbReference type="Proteomes" id="UP000198640">
    <property type="component" value="Unassembled WGS sequence"/>
</dbReference>
<organism evidence="2 3">
    <name type="scientific">Nitrosomonas halophila</name>
    <dbReference type="NCBI Taxonomy" id="44576"/>
    <lineage>
        <taxon>Bacteria</taxon>
        <taxon>Pseudomonadati</taxon>
        <taxon>Pseudomonadota</taxon>
        <taxon>Betaproteobacteria</taxon>
        <taxon>Nitrosomonadales</taxon>
        <taxon>Nitrosomonadaceae</taxon>
        <taxon>Nitrosomonas</taxon>
    </lineage>
</organism>
<accession>A0A1H3PA87</accession>
<evidence type="ECO:0000313" key="2">
    <source>
        <dbReference type="EMBL" id="SDY98001.1"/>
    </source>
</evidence>
<dbReference type="AlphaFoldDB" id="A0A1H3PA87"/>
<protein>
    <submittedName>
        <fullName evidence="2">DDE superfamily endonuclease</fullName>
    </submittedName>
</protein>
<sequence>MRSRATFVELLCGCLISPEGWVTRAISAITRGCHWTAYYRLMERGSVRTLRLARALFEMVIDALPMETLNMVIDDTLIPRQSEKAPGSTIRHDHARKRNRPQFLLAQCWVTLGVSVLGSAGRKYVLPIVSRSVPATGNRNKLTIALALVRSLAPVMMNKHVRLLFDAWFMRARLILPLLSRKIP</sequence>
<dbReference type="STRING" id="44576.SAMN05421881_10921"/>
<dbReference type="EMBL" id="FNOY01000092">
    <property type="protein sequence ID" value="SDY98001.1"/>
    <property type="molecule type" value="Genomic_DNA"/>
</dbReference>
<gene>
    <name evidence="2" type="ORF">SAMN05421881_10921</name>
</gene>
<keyword evidence="2" id="KW-0378">Hydrolase</keyword>
<reference evidence="2 3" key="1">
    <citation type="submission" date="2016-10" db="EMBL/GenBank/DDBJ databases">
        <authorList>
            <person name="de Groot N.N."/>
        </authorList>
    </citation>
    <scope>NUCLEOTIDE SEQUENCE [LARGE SCALE GENOMIC DNA]</scope>
    <source>
        <strain evidence="2 3">Nm1</strain>
    </source>
</reference>
<keyword evidence="3" id="KW-1185">Reference proteome</keyword>
<proteinExistence type="predicted"/>
<feature type="domain" description="Transposase IS701-like DDE" evidence="1">
    <location>
        <begin position="7"/>
        <end position="174"/>
    </location>
</feature>
<evidence type="ECO:0000313" key="3">
    <source>
        <dbReference type="Proteomes" id="UP000198640"/>
    </source>
</evidence>
<keyword evidence="2" id="KW-0255">Endonuclease</keyword>